<organism evidence="2 3">
    <name type="scientific">Permianibacter aggregans</name>
    <dbReference type="NCBI Taxonomy" id="1510150"/>
    <lineage>
        <taxon>Bacteria</taxon>
        <taxon>Pseudomonadati</taxon>
        <taxon>Pseudomonadota</taxon>
        <taxon>Gammaproteobacteria</taxon>
        <taxon>Pseudomonadales</taxon>
        <taxon>Pseudomonadaceae</taxon>
        <taxon>Permianibacter</taxon>
    </lineage>
</organism>
<protein>
    <submittedName>
        <fullName evidence="2">DUF2938 family protein</fullName>
    </submittedName>
</protein>
<sequence length="164" mass="17700">METLISIVLIGAGATIVTDIWSIIRQRLFSVPPPNFGFVGRWMAYCIRGHFHHDAIAKAAPIKGELFIGWFAHYVIGIAFAAMLVAIWGVEWIRQPTLAPALLVSVATVSAPFLIMQPCMGAGIAASRLPNPGVARLHSLITHAVFGVGLFVAALLAKHLLPVW</sequence>
<dbReference type="InterPro" id="IPR021329">
    <property type="entry name" value="DUF2938"/>
</dbReference>
<comment type="caution">
    <text evidence="2">The sequence shown here is derived from an EMBL/GenBank/DDBJ whole genome shotgun (WGS) entry which is preliminary data.</text>
</comment>
<name>A0A4V3D7P9_9GAMM</name>
<accession>A0A4V3D7P9</accession>
<evidence type="ECO:0000313" key="2">
    <source>
        <dbReference type="EMBL" id="TDQ48417.1"/>
    </source>
</evidence>
<gene>
    <name evidence="2" type="ORF">EV696_107154</name>
</gene>
<dbReference type="AlphaFoldDB" id="A0A4V3D7P9"/>
<dbReference type="Proteomes" id="UP000295375">
    <property type="component" value="Unassembled WGS sequence"/>
</dbReference>
<dbReference type="RefSeq" id="WP_133590302.1">
    <property type="nucleotide sequence ID" value="NZ_CP037953.1"/>
</dbReference>
<dbReference type="OrthoDB" id="9812539at2"/>
<feature type="transmembrane region" description="Helical" evidence="1">
    <location>
        <begin position="102"/>
        <end position="125"/>
    </location>
</feature>
<dbReference type="EMBL" id="SNYM01000007">
    <property type="protein sequence ID" value="TDQ48417.1"/>
    <property type="molecule type" value="Genomic_DNA"/>
</dbReference>
<feature type="transmembrane region" description="Helical" evidence="1">
    <location>
        <begin position="67"/>
        <end position="90"/>
    </location>
</feature>
<keyword evidence="3" id="KW-1185">Reference proteome</keyword>
<evidence type="ECO:0000313" key="3">
    <source>
        <dbReference type="Proteomes" id="UP000295375"/>
    </source>
</evidence>
<keyword evidence="1" id="KW-1133">Transmembrane helix</keyword>
<feature type="transmembrane region" description="Helical" evidence="1">
    <location>
        <begin position="6"/>
        <end position="24"/>
    </location>
</feature>
<evidence type="ECO:0000256" key="1">
    <source>
        <dbReference type="SAM" id="Phobius"/>
    </source>
</evidence>
<dbReference type="Pfam" id="PF11158">
    <property type="entry name" value="DUF2938"/>
    <property type="match status" value="1"/>
</dbReference>
<proteinExistence type="predicted"/>
<reference evidence="2 3" key="1">
    <citation type="submission" date="2019-03" db="EMBL/GenBank/DDBJ databases">
        <title>Genomic Encyclopedia of Type Strains, Phase IV (KMG-IV): sequencing the most valuable type-strain genomes for metagenomic binning, comparative biology and taxonomic classification.</title>
        <authorList>
            <person name="Goeker M."/>
        </authorList>
    </citation>
    <scope>NUCLEOTIDE SEQUENCE [LARGE SCALE GENOMIC DNA]</scope>
    <source>
        <strain evidence="2 3">DSM 103792</strain>
    </source>
</reference>
<feature type="transmembrane region" description="Helical" evidence="1">
    <location>
        <begin position="137"/>
        <end position="157"/>
    </location>
</feature>
<keyword evidence="1" id="KW-0472">Membrane</keyword>
<keyword evidence="1" id="KW-0812">Transmembrane</keyword>